<dbReference type="SUPFAM" id="SSF81606">
    <property type="entry name" value="PP2C-like"/>
    <property type="match status" value="1"/>
</dbReference>
<proteinExistence type="inferred from homology"/>
<evidence type="ECO:0000256" key="3">
    <source>
        <dbReference type="ARBA" id="ARBA00022912"/>
    </source>
</evidence>
<dbReference type="PANTHER" id="PTHR47992">
    <property type="entry name" value="PROTEIN PHOSPHATASE"/>
    <property type="match status" value="1"/>
</dbReference>
<sequence>MKRSAEDVQENEVPSKKECSEQEFDKANASKPLECYHAELKGERETMEDYFVIQTDFDIGFATARCALVALFDGHAGSKCAEYCSKNLVKILEKHVKNAGSSFEAVQKGIKKVFVDTFKQLDDEFLILARRSNRKLKDGCTATVVLLIDNVLFCANVGDSKAIVARRKEDKCVALSLTVDHTALVFEERQRIQKAGGFVKDGRTMGISELSRAIGDEPLKRHGVISTPSVKKITLTSEDQALVVACDGLWKAFTEEEVLLQLPSEENKETLDKVTSDLASKAVVKGCGDNVTVLLLSLK</sequence>
<evidence type="ECO:0000256" key="4">
    <source>
        <dbReference type="RuleBase" id="RU003465"/>
    </source>
</evidence>
<evidence type="ECO:0000256" key="1">
    <source>
        <dbReference type="ARBA" id="ARBA00022723"/>
    </source>
</evidence>
<dbReference type="Gene3D" id="3.60.40.10">
    <property type="entry name" value="PPM-type phosphatase domain"/>
    <property type="match status" value="1"/>
</dbReference>
<protein>
    <recommendedName>
        <fullName evidence="6">PPM-type phosphatase domain-containing protein</fullName>
    </recommendedName>
</protein>
<evidence type="ECO:0000313" key="8">
    <source>
        <dbReference type="Proteomes" id="UP000614601"/>
    </source>
</evidence>
<feature type="domain" description="PPM-type phosphatase" evidence="6">
    <location>
        <begin position="34"/>
        <end position="298"/>
    </location>
</feature>
<dbReference type="SMART" id="SM00332">
    <property type="entry name" value="PP2Cc"/>
    <property type="match status" value="1"/>
</dbReference>
<name>A0A811K8Y6_9BILA</name>
<dbReference type="GO" id="GO:0046872">
    <property type="term" value="F:metal ion binding"/>
    <property type="evidence" value="ECO:0007669"/>
    <property type="project" value="UniProtKB-KW"/>
</dbReference>
<dbReference type="PROSITE" id="PS01032">
    <property type="entry name" value="PPM_1"/>
    <property type="match status" value="1"/>
</dbReference>
<dbReference type="CDD" id="cd00143">
    <property type="entry name" value="PP2Cc"/>
    <property type="match status" value="1"/>
</dbReference>
<accession>A0A811K8Y6</accession>
<evidence type="ECO:0000259" key="6">
    <source>
        <dbReference type="PROSITE" id="PS51746"/>
    </source>
</evidence>
<dbReference type="OrthoDB" id="10264738at2759"/>
<dbReference type="InterPro" id="IPR036457">
    <property type="entry name" value="PPM-type-like_dom_sf"/>
</dbReference>
<dbReference type="EMBL" id="CAJFDH010000002">
    <property type="protein sequence ID" value="CAD5212219.1"/>
    <property type="molecule type" value="Genomic_DNA"/>
</dbReference>
<dbReference type="Proteomes" id="UP000783686">
    <property type="component" value="Unassembled WGS sequence"/>
</dbReference>
<gene>
    <name evidence="7" type="ORF">BOKJ2_LOCUS4093</name>
</gene>
<evidence type="ECO:0000313" key="7">
    <source>
        <dbReference type="EMBL" id="CAD5212219.1"/>
    </source>
</evidence>
<dbReference type="InterPro" id="IPR015655">
    <property type="entry name" value="PP2C"/>
</dbReference>
<keyword evidence="2 4" id="KW-0378">Hydrolase</keyword>
<feature type="compositionally biased region" description="Basic and acidic residues" evidence="5">
    <location>
        <begin position="13"/>
        <end position="25"/>
    </location>
</feature>
<evidence type="ECO:0000256" key="2">
    <source>
        <dbReference type="ARBA" id="ARBA00022801"/>
    </source>
</evidence>
<dbReference type="PROSITE" id="PS51746">
    <property type="entry name" value="PPM_2"/>
    <property type="match status" value="1"/>
</dbReference>
<dbReference type="AlphaFoldDB" id="A0A811K8Y6"/>
<dbReference type="Proteomes" id="UP000614601">
    <property type="component" value="Unassembled WGS sequence"/>
</dbReference>
<organism evidence="7 8">
    <name type="scientific">Bursaphelenchus okinawaensis</name>
    <dbReference type="NCBI Taxonomy" id="465554"/>
    <lineage>
        <taxon>Eukaryota</taxon>
        <taxon>Metazoa</taxon>
        <taxon>Ecdysozoa</taxon>
        <taxon>Nematoda</taxon>
        <taxon>Chromadorea</taxon>
        <taxon>Rhabditida</taxon>
        <taxon>Tylenchina</taxon>
        <taxon>Tylenchomorpha</taxon>
        <taxon>Aphelenchoidea</taxon>
        <taxon>Aphelenchoididae</taxon>
        <taxon>Bursaphelenchus</taxon>
    </lineage>
</organism>
<evidence type="ECO:0000256" key="5">
    <source>
        <dbReference type="SAM" id="MobiDB-lite"/>
    </source>
</evidence>
<feature type="region of interest" description="Disordered" evidence="5">
    <location>
        <begin position="1"/>
        <end position="25"/>
    </location>
</feature>
<reference evidence="7" key="1">
    <citation type="submission" date="2020-09" db="EMBL/GenBank/DDBJ databases">
        <authorList>
            <person name="Kikuchi T."/>
        </authorList>
    </citation>
    <scope>NUCLEOTIDE SEQUENCE</scope>
    <source>
        <strain evidence="7">SH1</strain>
    </source>
</reference>
<dbReference type="InterPro" id="IPR001932">
    <property type="entry name" value="PPM-type_phosphatase-like_dom"/>
</dbReference>
<keyword evidence="3 4" id="KW-0904">Protein phosphatase</keyword>
<dbReference type="InterPro" id="IPR000222">
    <property type="entry name" value="PP2C_BS"/>
</dbReference>
<comment type="similarity">
    <text evidence="4">Belongs to the PP2C family.</text>
</comment>
<dbReference type="EMBL" id="CAJFCW020000002">
    <property type="protein sequence ID" value="CAG9095311.1"/>
    <property type="molecule type" value="Genomic_DNA"/>
</dbReference>
<comment type="caution">
    <text evidence="7">The sequence shown here is derived from an EMBL/GenBank/DDBJ whole genome shotgun (WGS) entry which is preliminary data.</text>
</comment>
<keyword evidence="8" id="KW-1185">Reference proteome</keyword>
<keyword evidence="1" id="KW-0479">Metal-binding</keyword>
<dbReference type="GO" id="GO:0004722">
    <property type="term" value="F:protein serine/threonine phosphatase activity"/>
    <property type="evidence" value="ECO:0007669"/>
    <property type="project" value="InterPro"/>
</dbReference>
<dbReference type="Pfam" id="PF00481">
    <property type="entry name" value="PP2C"/>
    <property type="match status" value="1"/>
</dbReference>